<dbReference type="EMBL" id="QNUG01000081">
    <property type="protein sequence ID" value="REC65816.1"/>
    <property type="molecule type" value="Genomic_DNA"/>
</dbReference>
<name>A0A3D9CJB8_9FLAO</name>
<comment type="caution">
    <text evidence="1">The sequence shown here is derived from an EMBL/GenBank/DDBJ whole genome shotgun (WGS) entry which is preliminary data.</text>
</comment>
<gene>
    <name evidence="1" type="ORF">DRF58_17595</name>
</gene>
<proteinExistence type="predicted"/>
<dbReference type="AlphaFoldDB" id="A0A3D9CJB8"/>
<organism evidence="1 2">
    <name type="scientific">Epilithonimonas hispanica</name>
    <dbReference type="NCBI Taxonomy" id="358687"/>
    <lineage>
        <taxon>Bacteria</taxon>
        <taxon>Pseudomonadati</taxon>
        <taxon>Bacteroidota</taxon>
        <taxon>Flavobacteriia</taxon>
        <taxon>Flavobacteriales</taxon>
        <taxon>Weeksellaceae</taxon>
        <taxon>Chryseobacterium group</taxon>
        <taxon>Epilithonimonas</taxon>
    </lineage>
</organism>
<evidence type="ECO:0000313" key="1">
    <source>
        <dbReference type="EMBL" id="REC65816.1"/>
    </source>
</evidence>
<keyword evidence="2" id="KW-1185">Reference proteome</keyword>
<dbReference type="Proteomes" id="UP000256326">
    <property type="component" value="Unassembled WGS sequence"/>
</dbReference>
<sequence>MPLAAACHPEALEAQAKKDFHYHPSSASQKKNKLCQQLEIFLSKQNKQRKKSAKFPKSACNKKLLSKASLQILKIFLIIKKTSRPMRLKLQEPKCSQNNFNKTKTSNF</sequence>
<evidence type="ECO:0000313" key="2">
    <source>
        <dbReference type="Proteomes" id="UP000256326"/>
    </source>
</evidence>
<protein>
    <submittedName>
        <fullName evidence="1">Uncharacterized protein</fullName>
    </submittedName>
</protein>
<reference evidence="1 2" key="1">
    <citation type="journal article" date="2006" name="Int. J. Syst. Evol. Microbiol.">
        <title>Chryseobacterium hispanicum sp. nov., isolated from the drinking water distribution system of Sevilla, Spain.</title>
        <authorList>
            <person name="Gallego V."/>
            <person name="Garcia M.T."/>
            <person name="Ventosa A."/>
        </authorList>
    </citation>
    <scope>NUCLEOTIDE SEQUENCE [LARGE SCALE GENOMIC DNA]</scope>
    <source>
        <strain evidence="1 2">KCTC 22104</strain>
    </source>
</reference>
<accession>A0A3D9CJB8</accession>